<evidence type="ECO:0000256" key="1">
    <source>
        <dbReference type="SAM" id="MobiDB-lite"/>
    </source>
</evidence>
<dbReference type="Proteomes" id="UP000315628">
    <property type="component" value="Unassembled WGS sequence"/>
</dbReference>
<dbReference type="Gene3D" id="1.20.1260.100">
    <property type="entry name" value="TspO/MBR protein"/>
    <property type="match status" value="1"/>
</dbReference>
<feature type="region of interest" description="Disordered" evidence="1">
    <location>
        <begin position="242"/>
        <end position="303"/>
    </location>
</feature>
<dbReference type="Gene3D" id="3.40.50.720">
    <property type="entry name" value="NAD(P)-binding Rossmann-like Domain"/>
    <property type="match status" value="1"/>
</dbReference>
<proteinExistence type="predicted"/>
<feature type="compositionally biased region" description="Basic residues" evidence="1">
    <location>
        <begin position="244"/>
        <end position="256"/>
    </location>
</feature>
<evidence type="ECO:0000313" key="5">
    <source>
        <dbReference type="Proteomes" id="UP000315628"/>
    </source>
</evidence>
<feature type="transmembrane region" description="Helical" evidence="2">
    <location>
        <begin position="414"/>
        <end position="432"/>
    </location>
</feature>
<accession>A0A560WFP6</accession>
<organism evidence="4 5">
    <name type="scientific">Marihabitans asiaticum</name>
    <dbReference type="NCBI Taxonomy" id="415218"/>
    <lineage>
        <taxon>Bacteria</taxon>
        <taxon>Bacillati</taxon>
        <taxon>Actinomycetota</taxon>
        <taxon>Actinomycetes</taxon>
        <taxon>Micrococcales</taxon>
        <taxon>Intrasporangiaceae</taxon>
        <taxon>Marihabitans</taxon>
    </lineage>
</organism>
<evidence type="ECO:0000256" key="2">
    <source>
        <dbReference type="SAM" id="Phobius"/>
    </source>
</evidence>
<dbReference type="PANTHER" id="PTHR12126">
    <property type="entry name" value="NADH-UBIQUINONE OXIDOREDUCTASE 39 KDA SUBUNIT-RELATED"/>
    <property type="match status" value="1"/>
</dbReference>
<dbReference type="InterPro" id="IPR016040">
    <property type="entry name" value="NAD(P)-bd_dom"/>
</dbReference>
<reference evidence="4 5" key="1">
    <citation type="submission" date="2019-06" db="EMBL/GenBank/DDBJ databases">
        <title>Sequencing the genomes of 1000 actinobacteria strains.</title>
        <authorList>
            <person name="Klenk H.-P."/>
        </authorList>
    </citation>
    <scope>NUCLEOTIDE SEQUENCE [LARGE SCALE GENOMIC DNA]</scope>
    <source>
        <strain evidence="4 5">DSM 18935</strain>
    </source>
</reference>
<evidence type="ECO:0000259" key="3">
    <source>
        <dbReference type="Pfam" id="PF13460"/>
    </source>
</evidence>
<gene>
    <name evidence="4" type="ORF">FB557_0019</name>
</gene>
<keyword evidence="5" id="KW-1185">Reference proteome</keyword>
<feature type="transmembrane region" description="Helical" evidence="2">
    <location>
        <begin position="480"/>
        <end position="503"/>
    </location>
</feature>
<keyword evidence="2" id="KW-0812">Transmembrane</keyword>
<keyword evidence="2" id="KW-1133">Transmembrane helix</keyword>
<keyword evidence="2" id="KW-0472">Membrane</keyword>
<name>A0A560WFP6_9MICO</name>
<dbReference type="RefSeq" id="WP_211356444.1">
    <property type="nucleotide sequence ID" value="NZ_VIUW01000001.1"/>
</dbReference>
<sequence>MSTVLVAGATGFVGQRLVPALLDAGHEVRAMTRSPQKYSGPGEAVEGDVERPETLGPAMEGVDIAYYLVHSLDQEDFEEAEARSARAFGQAAADAGVDQIVFLGGLGSETDELSVHLRSRRAVEGHLGEGGVPVTVLRAAVIVGHGGISWEITRQLVKHLPAMVVPKWAQTRTQPIALDDVVRYLVGVAGVEAAIGQVFEIGGPDQLTYVEMLQQAAESGGPPGAADRGGAGAHPAALGALARAGHRCRRHHRAQPHRLDGRRGPRHRPHDPRGRPLRADDLPRGRGAGARGPSRLRRREGVSAGMGGDRLRRVAVTLAEVFCIVGTLVGTGVIGTRVAESSGGALAADATRIAPAGPAFSIWSVIYLGLFALTIYQWLPSQATRARHRATGWWVAASMVLNAAWLLVTQAGWIWVSVGVIVTLALVLGVVVRRLTEVAAEGPVDRVVLDGTLGLYLGWVAVATCANITAALVSSGVEPGAAVADAAAVGVLVVVAVLGVVLARRLGGRLAVAGAMAWGLAWIVVGRLTDEPESLATAIAAGVAAVVVVAAALVARRRGWADDTAPA</sequence>
<feature type="transmembrane region" description="Helical" evidence="2">
    <location>
        <begin position="510"/>
        <end position="529"/>
    </location>
</feature>
<dbReference type="Pfam" id="PF13460">
    <property type="entry name" value="NAD_binding_10"/>
    <property type="match status" value="1"/>
</dbReference>
<dbReference type="AlphaFoldDB" id="A0A560WFP6"/>
<feature type="transmembrane region" description="Helical" evidence="2">
    <location>
        <begin position="453"/>
        <end position="474"/>
    </location>
</feature>
<feature type="transmembrane region" description="Helical" evidence="2">
    <location>
        <begin position="535"/>
        <end position="555"/>
    </location>
</feature>
<dbReference type="GO" id="GO:0044877">
    <property type="term" value="F:protein-containing complex binding"/>
    <property type="evidence" value="ECO:0007669"/>
    <property type="project" value="TreeGrafter"/>
</dbReference>
<dbReference type="InterPro" id="IPR038330">
    <property type="entry name" value="TspO/MBR-related_sf"/>
</dbReference>
<dbReference type="PANTHER" id="PTHR12126:SF11">
    <property type="entry name" value="NADH DEHYDROGENASE [UBIQUINONE] 1 ALPHA SUBCOMPLEX SUBUNIT 9, MITOCHONDRIAL"/>
    <property type="match status" value="1"/>
</dbReference>
<dbReference type="EMBL" id="VIUW01000001">
    <property type="protein sequence ID" value="TWD16499.1"/>
    <property type="molecule type" value="Genomic_DNA"/>
</dbReference>
<feature type="transmembrane region" description="Helical" evidence="2">
    <location>
        <begin position="391"/>
        <end position="408"/>
    </location>
</feature>
<feature type="domain" description="NAD(P)-binding" evidence="3">
    <location>
        <begin position="8"/>
        <end position="138"/>
    </location>
</feature>
<evidence type="ECO:0000313" key="4">
    <source>
        <dbReference type="EMBL" id="TWD16499.1"/>
    </source>
</evidence>
<dbReference type="SUPFAM" id="SSF51735">
    <property type="entry name" value="NAD(P)-binding Rossmann-fold domains"/>
    <property type="match status" value="1"/>
</dbReference>
<comment type="caution">
    <text evidence="4">The sequence shown here is derived from an EMBL/GenBank/DDBJ whole genome shotgun (WGS) entry which is preliminary data.</text>
</comment>
<feature type="transmembrane region" description="Helical" evidence="2">
    <location>
        <begin position="360"/>
        <end position="379"/>
    </location>
</feature>
<feature type="compositionally biased region" description="Basic and acidic residues" evidence="1">
    <location>
        <begin position="271"/>
        <end position="284"/>
    </location>
</feature>
<dbReference type="InterPro" id="IPR051207">
    <property type="entry name" value="ComplexI_NDUFA9_subunit"/>
</dbReference>
<protein>
    <submittedName>
        <fullName evidence="4">Uncharacterized protein YbjT (DUF2867 family)</fullName>
    </submittedName>
</protein>
<dbReference type="InterPro" id="IPR036291">
    <property type="entry name" value="NAD(P)-bd_dom_sf"/>
</dbReference>